<keyword evidence="5" id="KW-0614">Plasmid</keyword>
<reference evidence="5 6" key="1">
    <citation type="journal article" date="2016" name="Arch. Microbiol.">
        <title>Streptomyces zhihengii sp. nov., isolated from rhizospheric soil of Psammosilene tunicoides.</title>
        <authorList>
            <person name="Huang M.J."/>
            <person name="Fei J.J."/>
            <person name="Salam N."/>
            <person name="Kim C.J."/>
            <person name="Hozzein W.N."/>
            <person name="Xiao M."/>
            <person name="Huang H.Q."/>
            <person name="Li W.J."/>
        </authorList>
    </citation>
    <scope>NUCLEOTIDE SEQUENCE [LARGE SCALE GENOMIC DNA]</scope>
    <source>
        <strain evidence="5 6">YIM T102</strain>
    </source>
</reference>
<evidence type="ECO:0000256" key="2">
    <source>
        <dbReference type="SAM" id="MobiDB-lite"/>
    </source>
</evidence>
<dbReference type="EMBL" id="JAFEJA010000003">
    <property type="protein sequence ID" value="MBM9624698.1"/>
    <property type="molecule type" value="Genomic_DNA"/>
</dbReference>
<gene>
    <name evidence="5" type="ORF">JE024_39940</name>
</gene>
<dbReference type="InterPro" id="IPR055170">
    <property type="entry name" value="GFO_IDH_MocA-like_dom"/>
</dbReference>
<geneLocation type="plasmid" evidence="5">
    <name>unnamed1</name>
</geneLocation>
<dbReference type="SUPFAM" id="SSF55347">
    <property type="entry name" value="Glyceraldehyde-3-phosphate dehydrogenase-like, C-terminal domain"/>
    <property type="match status" value="1"/>
</dbReference>
<dbReference type="InterPro" id="IPR000683">
    <property type="entry name" value="Gfo/Idh/MocA-like_OxRdtase_N"/>
</dbReference>
<comment type="caution">
    <text evidence="5">The sequence shown here is derived from an EMBL/GenBank/DDBJ whole genome shotgun (WGS) entry which is preliminary data.</text>
</comment>
<sequence length="369" mass="37857">MTAIPVRVGIIGCGMVAEEYATTLAASPLVRLTTCADADPARATAFGGRHGIPATEPGSVLDPDLIDLAVILTPPHTHHALVLQAIAARVPAVWSEKPLALTPGDAAQLVSEADSARILLGAAPDTTLGPAFLTAHGAVREGRIGTVLSAAATLMSTGPERWHPSPEPFYAQGAGPLGDVGPYYLAALDELLGPLQVHAATAHTRKVRTIRSGPAAGKHFTAQAPTHIAAFLTAADGVPVNLSASFDAAATRTPRIELQGTLGALVLPDPNFHAGDVLFAEYGTFTWNPLTSTGRAPQTTGRGMGVIDLATALTQGTSSACTGARAARIAAVSDAILRAAARPHHALRTPPHQPGTAESPATITKEPTR</sequence>
<dbReference type="InterPro" id="IPR036291">
    <property type="entry name" value="NAD(P)-bd_dom_sf"/>
</dbReference>
<evidence type="ECO:0000256" key="1">
    <source>
        <dbReference type="ARBA" id="ARBA00023002"/>
    </source>
</evidence>
<feature type="domain" description="Gfo/Idh/MocA-like oxidoreductase N-terminal" evidence="3">
    <location>
        <begin position="6"/>
        <end position="116"/>
    </location>
</feature>
<proteinExistence type="predicted"/>
<feature type="domain" description="GFO/IDH/MocA-like oxidoreductase" evidence="4">
    <location>
        <begin position="132"/>
        <end position="265"/>
    </location>
</feature>
<evidence type="ECO:0000313" key="5">
    <source>
        <dbReference type="EMBL" id="MBM9624698.1"/>
    </source>
</evidence>
<dbReference type="SUPFAM" id="SSF51735">
    <property type="entry name" value="NAD(P)-binding Rossmann-fold domains"/>
    <property type="match status" value="1"/>
</dbReference>
<dbReference type="Gene3D" id="3.40.50.720">
    <property type="entry name" value="NAD(P)-binding Rossmann-like Domain"/>
    <property type="match status" value="1"/>
</dbReference>
<evidence type="ECO:0000259" key="3">
    <source>
        <dbReference type="Pfam" id="PF01408"/>
    </source>
</evidence>
<dbReference type="PANTHER" id="PTHR43818">
    <property type="entry name" value="BCDNA.GH03377"/>
    <property type="match status" value="1"/>
</dbReference>
<protein>
    <submittedName>
        <fullName evidence="5">Gfo/Idh/MocA family oxidoreductase</fullName>
    </submittedName>
</protein>
<dbReference type="Proteomes" id="UP000664109">
    <property type="component" value="Unassembled WGS sequence"/>
</dbReference>
<dbReference type="Gene3D" id="3.30.360.10">
    <property type="entry name" value="Dihydrodipicolinate Reductase, domain 2"/>
    <property type="match status" value="1"/>
</dbReference>
<feature type="region of interest" description="Disordered" evidence="2">
    <location>
        <begin position="346"/>
        <end position="369"/>
    </location>
</feature>
<dbReference type="InterPro" id="IPR050463">
    <property type="entry name" value="Gfo/Idh/MocA_oxidrdct_glycsds"/>
</dbReference>
<evidence type="ECO:0000313" key="6">
    <source>
        <dbReference type="Proteomes" id="UP000664109"/>
    </source>
</evidence>
<dbReference type="Pfam" id="PF22725">
    <property type="entry name" value="GFO_IDH_MocA_C3"/>
    <property type="match status" value="1"/>
</dbReference>
<keyword evidence="6" id="KW-1185">Reference proteome</keyword>
<evidence type="ECO:0000259" key="4">
    <source>
        <dbReference type="Pfam" id="PF22725"/>
    </source>
</evidence>
<accession>A0ABS2V4P6</accession>
<name>A0ABS2V4P6_9ACTN</name>
<dbReference type="Pfam" id="PF01408">
    <property type="entry name" value="GFO_IDH_MocA"/>
    <property type="match status" value="1"/>
</dbReference>
<dbReference type="PANTHER" id="PTHR43818:SF11">
    <property type="entry name" value="BCDNA.GH03377"/>
    <property type="match status" value="1"/>
</dbReference>
<organism evidence="5 6">
    <name type="scientific">Streptomyces zhihengii</name>
    <dbReference type="NCBI Taxonomy" id="1818004"/>
    <lineage>
        <taxon>Bacteria</taxon>
        <taxon>Bacillati</taxon>
        <taxon>Actinomycetota</taxon>
        <taxon>Actinomycetes</taxon>
        <taxon>Kitasatosporales</taxon>
        <taxon>Streptomycetaceae</taxon>
        <taxon>Streptomyces</taxon>
    </lineage>
</organism>
<keyword evidence="1" id="KW-0560">Oxidoreductase</keyword>
<dbReference type="RefSeq" id="WP_205378844.1">
    <property type="nucleotide sequence ID" value="NZ_JAFEJA010000003.1"/>
</dbReference>